<evidence type="ECO:0000313" key="3">
    <source>
        <dbReference type="Proteomes" id="UP001412067"/>
    </source>
</evidence>
<organism evidence="2 3">
    <name type="scientific">Platanthera guangdongensis</name>
    <dbReference type="NCBI Taxonomy" id="2320717"/>
    <lineage>
        <taxon>Eukaryota</taxon>
        <taxon>Viridiplantae</taxon>
        <taxon>Streptophyta</taxon>
        <taxon>Embryophyta</taxon>
        <taxon>Tracheophyta</taxon>
        <taxon>Spermatophyta</taxon>
        <taxon>Magnoliopsida</taxon>
        <taxon>Liliopsida</taxon>
        <taxon>Asparagales</taxon>
        <taxon>Orchidaceae</taxon>
        <taxon>Orchidoideae</taxon>
        <taxon>Orchideae</taxon>
        <taxon>Orchidinae</taxon>
        <taxon>Platanthera</taxon>
    </lineage>
</organism>
<keyword evidence="3" id="KW-1185">Reference proteome</keyword>
<protein>
    <submittedName>
        <fullName evidence="2">Uncharacterized protein</fullName>
    </submittedName>
</protein>
<dbReference type="Proteomes" id="UP001412067">
    <property type="component" value="Unassembled WGS sequence"/>
</dbReference>
<gene>
    <name evidence="2" type="ORF">KSP40_PGU017139</name>
</gene>
<evidence type="ECO:0000313" key="2">
    <source>
        <dbReference type="EMBL" id="KAK8958974.1"/>
    </source>
</evidence>
<feature type="compositionally biased region" description="Polar residues" evidence="1">
    <location>
        <begin position="56"/>
        <end position="65"/>
    </location>
</feature>
<sequence>MPRGAINGQNLERGKTKREKAISRSQEHFRSLRNPDGRTSAKVEPLRIRPNRGPLTRSSGNQSPSLRAMISADKSNLSLSPGDISYRLGDIVGSRFDLSQHRSSAAFRPSDSIFARPAGRARWSRLSWVLTGFARTHPRRVCRHGMDNDVVWIEESLFDVSISKVILIFLSPTSLQQVGIAPSPPAWLSSKRSREWICDTLNSDGVNPTVVGDAASANNDGVVISEMDAG</sequence>
<name>A0ABR2M5L0_9ASPA</name>
<feature type="region of interest" description="Disordered" evidence="1">
    <location>
        <begin position="1"/>
        <end position="65"/>
    </location>
</feature>
<dbReference type="EMBL" id="JBBWWR010000012">
    <property type="protein sequence ID" value="KAK8958974.1"/>
    <property type="molecule type" value="Genomic_DNA"/>
</dbReference>
<accession>A0ABR2M5L0</accession>
<evidence type="ECO:0000256" key="1">
    <source>
        <dbReference type="SAM" id="MobiDB-lite"/>
    </source>
</evidence>
<comment type="caution">
    <text evidence="2">The sequence shown here is derived from an EMBL/GenBank/DDBJ whole genome shotgun (WGS) entry which is preliminary data.</text>
</comment>
<reference evidence="2 3" key="1">
    <citation type="journal article" date="2022" name="Nat. Plants">
        <title>Genomes of leafy and leafless Platanthera orchids illuminate the evolution of mycoheterotrophy.</title>
        <authorList>
            <person name="Li M.H."/>
            <person name="Liu K.W."/>
            <person name="Li Z."/>
            <person name="Lu H.C."/>
            <person name="Ye Q.L."/>
            <person name="Zhang D."/>
            <person name="Wang J.Y."/>
            <person name="Li Y.F."/>
            <person name="Zhong Z.M."/>
            <person name="Liu X."/>
            <person name="Yu X."/>
            <person name="Liu D.K."/>
            <person name="Tu X.D."/>
            <person name="Liu B."/>
            <person name="Hao Y."/>
            <person name="Liao X.Y."/>
            <person name="Jiang Y.T."/>
            <person name="Sun W.H."/>
            <person name="Chen J."/>
            <person name="Chen Y.Q."/>
            <person name="Ai Y."/>
            <person name="Zhai J.W."/>
            <person name="Wu S.S."/>
            <person name="Zhou Z."/>
            <person name="Hsiao Y.Y."/>
            <person name="Wu W.L."/>
            <person name="Chen Y.Y."/>
            <person name="Lin Y.F."/>
            <person name="Hsu J.L."/>
            <person name="Li C.Y."/>
            <person name="Wang Z.W."/>
            <person name="Zhao X."/>
            <person name="Zhong W.Y."/>
            <person name="Ma X.K."/>
            <person name="Ma L."/>
            <person name="Huang J."/>
            <person name="Chen G.Z."/>
            <person name="Huang M.Z."/>
            <person name="Huang L."/>
            <person name="Peng D.H."/>
            <person name="Luo Y.B."/>
            <person name="Zou S.Q."/>
            <person name="Chen S.P."/>
            <person name="Lan S."/>
            <person name="Tsai W.C."/>
            <person name="Van de Peer Y."/>
            <person name="Liu Z.J."/>
        </authorList>
    </citation>
    <scope>NUCLEOTIDE SEQUENCE [LARGE SCALE GENOMIC DNA]</scope>
    <source>
        <strain evidence="2">Lor288</strain>
    </source>
</reference>
<feature type="compositionally biased region" description="Basic and acidic residues" evidence="1">
    <location>
        <begin position="19"/>
        <end position="47"/>
    </location>
</feature>
<proteinExistence type="predicted"/>